<dbReference type="Gene3D" id="2.40.128.140">
    <property type="entry name" value="Outer membrane protein"/>
    <property type="match status" value="1"/>
</dbReference>
<dbReference type="OrthoDB" id="9776275at2"/>
<sequence length="332" mass="36777">MKSRYCRKRYRSLCSGLLLGFLVTSASADGLLTLKVENDAFSAGGDGQYTNGVEAIWAFEPADRHWTRRLTDVIPGWSGSGLDGVTYRFGQQMYTPEDIEVETLIEDDRPYAGLLFGGISLLSEKEHGVLRLADSLHIDVGIVGPASGAEVVQRNFHDLIAADKPRGWDNQLENEPVINFGYERAWLMQQDFGGLAFEYGPSAGFALGNLYTYASGGLGVRLGEGLDRSFGIPSVAPAQGGQSSFQRNQGFSWYVFAAVEGRYMAHNLLLDGNTFEDSHSVDSREWVGDAQVGAALTWDRWQIAYTYLWRSEEFKEKDGFDQFGSIVLSTWL</sequence>
<dbReference type="AlphaFoldDB" id="A0A1I0I6U9"/>
<organism evidence="2 3">
    <name type="scientific">Marinobacter segnicrescens</name>
    <dbReference type="NCBI Taxonomy" id="430453"/>
    <lineage>
        <taxon>Bacteria</taxon>
        <taxon>Pseudomonadati</taxon>
        <taxon>Pseudomonadota</taxon>
        <taxon>Gammaproteobacteria</taxon>
        <taxon>Pseudomonadales</taxon>
        <taxon>Marinobacteraceae</taxon>
        <taxon>Marinobacter</taxon>
    </lineage>
</organism>
<name>A0A1I0I6U9_9GAMM</name>
<evidence type="ECO:0000313" key="2">
    <source>
        <dbReference type="EMBL" id="SET91556.1"/>
    </source>
</evidence>
<feature type="signal peptide" evidence="1">
    <location>
        <begin position="1"/>
        <end position="28"/>
    </location>
</feature>
<protein>
    <recommendedName>
        <fullName evidence="4">Outer membrane protein</fullName>
    </recommendedName>
</protein>
<dbReference type="Pfam" id="PF09982">
    <property type="entry name" value="LpxR"/>
    <property type="match status" value="1"/>
</dbReference>
<dbReference type="RefSeq" id="WP_091855180.1">
    <property type="nucleotide sequence ID" value="NZ_FOHZ01000044.1"/>
</dbReference>
<keyword evidence="3" id="KW-1185">Reference proteome</keyword>
<evidence type="ECO:0000313" key="3">
    <source>
        <dbReference type="Proteomes" id="UP000198762"/>
    </source>
</evidence>
<evidence type="ECO:0008006" key="4">
    <source>
        <dbReference type="Google" id="ProtNLM"/>
    </source>
</evidence>
<feature type="chain" id="PRO_5011560155" description="Outer membrane protein" evidence="1">
    <location>
        <begin position="29"/>
        <end position="332"/>
    </location>
</feature>
<keyword evidence="1" id="KW-0732">Signal</keyword>
<dbReference type="EMBL" id="FOHZ01000044">
    <property type="protein sequence ID" value="SET91556.1"/>
    <property type="molecule type" value="Genomic_DNA"/>
</dbReference>
<reference evidence="3" key="1">
    <citation type="submission" date="2016-10" db="EMBL/GenBank/DDBJ databases">
        <authorList>
            <person name="Varghese N."/>
            <person name="Submissions S."/>
        </authorList>
    </citation>
    <scope>NUCLEOTIDE SEQUENCE [LARGE SCALE GENOMIC DNA]</scope>
    <source>
        <strain evidence="3">CGMCC 1.6489</strain>
    </source>
</reference>
<evidence type="ECO:0000256" key="1">
    <source>
        <dbReference type="SAM" id="SignalP"/>
    </source>
</evidence>
<accession>A0A1I0I6U9</accession>
<dbReference type="InterPro" id="IPR037107">
    <property type="entry name" value="Put_OMP_sf"/>
</dbReference>
<dbReference type="InterPro" id="IPR018707">
    <property type="entry name" value="LpxR"/>
</dbReference>
<proteinExistence type="predicted"/>
<dbReference type="STRING" id="430453.SAMN04487962_1443"/>
<gene>
    <name evidence="2" type="ORF">SAMN04487962_1443</name>
</gene>
<dbReference type="Proteomes" id="UP000198762">
    <property type="component" value="Unassembled WGS sequence"/>
</dbReference>